<dbReference type="EMBL" id="JACRDE010000326">
    <property type="protein sequence ID" value="MBI5250271.1"/>
    <property type="molecule type" value="Genomic_DNA"/>
</dbReference>
<evidence type="ECO:0000256" key="1">
    <source>
        <dbReference type="ARBA" id="ARBA00023125"/>
    </source>
</evidence>
<dbReference type="InterPro" id="IPR000551">
    <property type="entry name" value="MerR-type_HTH_dom"/>
</dbReference>
<feature type="domain" description="HTH merR-type" evidence="2">
    <location>
        <begin position="9"/>
        <end position="77"/>
    </location>
</feature>
<dbReference type="SMART" id="SM00422">
    <property type="entry name" value="HTH_MERR"/>
    <property type="match status" value="1"/>
</dbReference>
<gene>
    <name evidence="3" type="ORF">HY912_12320</name>
</gene>
<dbReference type="CDD" id="cd04776">
    <property type="entry name" value="HTH_GnyR"/>
    <property type="match status" value="1"/>
</dbReference>
<dbReference type="InterPro" id="IPR009061">
    <property type="entry name" value="DNA-bd_dom_put_sf"/>
</dbReference>
<accession>A0A9D6V5E6</accession>
<dbReference type="PANTHER" id="PTHR30204">
    <property type="entry name" value="REDOX-CYCLING DRUG-SENSING TRANSCRIPTIONAL ACTIVATOR SOXR"/>
    <property type="match status" value="1"/>
</dbReference>
<dbReference type="Proteomes" id="UP000807825">
    <property type="component" value="Unassembled WGS sequence"/>
</dbReference>
<dbReference type="Gene3D" id="1.10.1660.10">
    <property type="match status" value="1"/>
</dbReference>
<dbReference type="GO" id="GO:0003677">
    <property type="term" value="F:DNA binding"/>
    <property type="evidence" value="ECO:0007669"/>
    <property type="project" value="UniProtKB-KW"/>
</dbReference>
<proteinExistence type="predicted"/>
<dbReference type="InterPro" id="IPR047057">
    <property type="entry name" value="MerR_fam"/>
</dbReference>
<dbReference type="PRINTS" id="PR00040">
    <property type="entry name" value="HTHMERR"/>
</dbReference>
<dbReference type="AlphaFoldDB" id="A0A9D6V5E6"/>
<organism evidence="3 4">
    <name type="scientific">Desulfomonile tiedjei</name>
    <dbReference type="NCBI Taxonomy" id="2358"/>
    <lineage>
        <taxon>Bacteria</taxon>
        <taxon>Pseudomonadati</taxon>
        <taxon>Thermodesulfobacteriota</taxon>
        <taxon>Desulfomonilia</taxon>
        <taxon>Desulfomonilales</taxon>
        <taxon>Desulfomonilaceae</taxon>
        <taxon>Desulfomonile</taxon>
    </lineage>
</organism>
<dbReference type="Pfam" id="PF13411">
    <property type="entry name" value="MerR_1"/>
    <property type="match status" value="1"/>
</dbReference>
<evidence type="ECO:0000313" key="3">
    <source>
        <dbReference type="EMBL" id="MBI5250271.1"/>
    </source>
</evidence>
<keyword evidence="1 3" id="KW-0238">DNA-binding</keyword>
<sequence>MKSDPKEKFYSISDLASEFEISPRSIRFYEEKGLISPSRTGGNQRIYDKRDRARLKLILRGKRFGYSLEEIAEMIGMTDAEIGEVDQIEASLAYGEKKLREIRDRIEELRFLERDLVSVKHKLLKRLDELEREGTEK</sequence>
<reference evidence="3" key="1">
    <citation type="submission" date="2020-07" db="EMBL/GenBank/DDBJ databases">
        <title>Huge and variable diversity of episymbiotic CPR bacteria and DPANN archaea in groundwater ecosystems.</title>
        <authorList>
            <person name="He C.Y."/>
            <person name="Keren R."/>
            <person name="Whittaker M."/>
            <person name="Farag I.F."/>
            <person name="Doudna J."/>
            <person name="Cate J.H.D."/>
            <person name="Banfield J.F."/>
        </authorList>
    </citation>
    <scope>NUCLEOTIDE SEQUENCE</scope>
    <source>
        <strain evidence="3">NC_groundwater_1664_Pr3_B-0.1um_52_9</strain>
    </source>
</reference>
<dbReference type="PANTHER" id="PTHR30204:SF58">
    <property type="entry name" value="HTH-TYPE TRANSCRIPTIONAL REGULATOR YFMP"/>
    <property type="match status" value="1"/>
</dbReference>
<evidence type="ECO:0000313" key="4">
    <source>
        <dbReference type="Proteomes" id="UP000807825"/>
    </source>
</evidence>
<dbReference type="PROSITE" id="PS50937">
    <property type="entry name" value="HTH_MERR_2"/>
    <property type="match status" value="1"/>
</dbReference>
<dbReference type="GO" id="GO:0003700">
    <property type="term" value="F:DNA-binding transcription factor activity"/>
    <property type="evidence" value="ECO:0007669"/>
    <property type="project" value="InterPro"/>
</dbReference>
<comment type="caution">
    <text evidence="3">The sequence shown here is derived from an EMBL/GenBank/DDBJ whole genome shotgun (WGS) entry which is preliminary data.</text>
</comment>
<name>A0A9D6V5E6_9BACT</name>
<evidence type="ECO:0000259" key="2">
    <source>
        <dbReference type="PROSITE" id="PS50937"/>
    </source>
</evidence>
<protein>
    <submittedName>
        <fullName evidence="3">MerR family DNA-binding transcriptional regulator</fullName>
    </submittedName>
</protein>
<dbReference type="SUPFAM" id="SSF46955">
    <property type="entry name" value="Putative DNA-binding domain"/>
    <property type="match status" value="1"/>
</dbReference>